<dbReference type="Gene3D" id="3.40.190.10">
    <property type="entry name" value="Periplasmic binding protein-like II"/>
    <property type="match status" value="1"/>
</dbReference>
<dbReference type="Pfam" id="PF03401">
    <property type="entry name" value="TctC"/>
    <property type="match status" value="1"/>
</dbReference>
<gene>
    <name evidence="3" type="ORF">CAL13_03980</name>
</gene>
<accession>A0A1W6YWI7</accession>
<proteinExistence type="inferred from homology"/>
<dbReference type="PIRSF" id="PIRSF017082">
    <property type="entry name" value="YflP"/>
    <property type="match status" value="1"/>
</dbReference>
<keyword evidence="2" id="KW-0732">Signal</keyword>
<dbReference type="CDD" id="cd13578">
    <property type="entry name" value="PBP2_Bug27"/>
    <property type="match status" value="1"/>
</dbReference>
<feature type="chain" id="PRO_5010864914" evidence="2">
    <location>
        <begin position="34"/>
        <end position="334"/>
    </location>
</feature>
<dbReference type="InterPro" id="IPR006311">
    <property type="entry name" value="TAT_signal"/>
</dbReference>
<evidence type="ECO:0000313" key="3">
    <source>
        <dbReference type="EMBL" id="ARP85465.1"/>
    </source>
</evidence>
<comment type="similarity">
    <text evidence="1">Belongs to the UPF0065 (bug) family.</text>
</comment>
<dbReference type="PANTHER" id="PTHR42928:SF5">
    <property type="entry name" value="BLR1237 PROTEIN"/>
    <property type="match status" value="1"/>
</dbReference>
<evidence type="ECO:0000256" key="2">
    <source>
        <dbReference type="SAM" id="SignalP"/>
    </source>
</evidence>
<feature type="signal peptide" evidence="2">
    <location>
        <begin position="1"/>
        <end position="33"/>
    </location>
</feature>
<reference evidence="3 4" key="1">
    <citation type="submission" date="2017-05" db="EMBL/GenBank/DDBJ databases">
        <title>Complete and WGS of Bordetella genogroups.</title>
        <authorList>
            <person name="Spilker T."/>
            <person name="LiPuma J."/>
        </authorList>
    </citation>
    <scope>NUCLEOTIDE SEQUENCE [LARGE SCALE GENOMIC DNA]</scope>
    <source>
        <strain evidence="3 4">AU17164</strain>
    </source>
</reference>
<keyword evidence="4" id="KW-1185">Reference proteome</keyword>
<dbReference type="InterPro" id="IPR005064">
    <property type="entry name" value="BUG"/>
</dbReference>
<dbReference type="Gene3D" id="3.40.190.150">
    <property type="entry name" value="Bordetella uptake gene, domain 1"/>
    <property type="match status" value="1"/>
</dbReference>
<sequence length="334" mass="35362">MQTTERLSRRRLFGAAAACALAILAPYAPGAHAEYPDRAIKLIVPYPPGGATDVVGRVIAMKLSEELKQQVVVENRGGAGGNLGADAVARSDPDGYTLLMGAITSHSIMATLEKKTISYDLMRDLTPVATIAAVPLVFVVNPKLPIHNLQELIAYAKANPGKLTYASSGAGAPQRMAAELFKRQTGVDMLHVPYRGSGPAMTDLVGGQVLTMVETVPASLPFIKSGQLRALAVTMPERISMLPDTPTAAEAGLPNFNVASMFGVLVPARTPAPVVDRLNAALGRILVMPDTKEKLLQQGAYAVAPAPASQARQRLQAEVDQWAQVIRDANITVD</sequence>
<dbReference type="SUPFAM" id="SSF53850">
    <property type="entry name" value="Periplasmic binding protein-like II"/>
    <property type="match status" value="1"/>
</dbReference>
<dbReference type="AlphaFoldDB" id="A0A1W6YWI7"/>
<dbReference type="PROSITE" id="PS51318">
    <property type="entry name" value="TAT"/>
    <property type="match status" value="1"/>
</dbReference>
<name>A0A1W6YWI7_9BORD</name>
<dbReference type="Proteomes" id="UP000194139">
    <property type="component" value="Chromosome"/>
</dbReference>
<organism evidence="3 4">
    <name type="scientific">Bordetella genomosp. 9</name>
    <dbReference type="NCBI Taxonomy" id="1416803"/>
    <lineage>
        <taxon>Bacteria</taxon>
        <taxon>Pseudomonadati</taxon>
        <taxon>Pseudomonadota</taxon>
        <taxon>Betaproteobacteria</taxon>
        <taxon>Burkholderiales</taxon>
        <taxon>Alcaligenaceae</taxon>
        <taxon>Bordetella</taxon>
    </lineage>
</organism>
<dbReference type="InterPro" id="IPR042100">
    <property type="entry name" value="Bug_dom1"/>
</dbReference>
<dbReference type="RefSeq" id="WP_086071587.1">
    <property type="nucleotide sequence ID" value="NZ_CP021109.1"/>
</dbReference>
<evidence type="ECO:0000256" key="1">
    <source>
        <dbReference type="ARBA" id="ARBA00006987"/>
    </source>
</evidence>
<dbReference type="EMBL" id="CP021109">
    <property type="protein sequence ID" value="ARP85465.1"/>
    <property type="molecule type" value="Genomic_DNA"/>
</dbReference>
<protein>
    <submittedName>
        <fullName evidence="3">MFS transporter</fullName>
    </submittedName>
</protein>
<evidence type="ECO:0000313" key="4">
    <source>
        <dbReference type="Proteomes" id="UP000194139"/>
    </source>
</evidence>
<dbReference type="PANTHER" id="PTHR42928">
    <property type="entry name" value="TRICARBOXYLATE-BINDING PROTEIN"/>
    <property type="match status" value="1"/>
</dbReference>